<dbReference type="PANTHER" id="PTHR10000:SF25">
    <property type="entry name" value="PHOSPHATASE YKRA-RELATED"/>
    <property type="match status" value="1"/>
</dbReference>
<reference evidence="2 8" key="2">
    <citation type="submission" date="2016-01" db="EMBL/GenBank/DDBJ databases">
        <title>Molecular Mechanisms for transfer of large genomic segments between Enterococcus faecium strains.</title>
        <authorList>
            <person name="Garcia-Solache M.A."/>
            <person name="Lebreton F."/>
            <person name="Mclaughlin R.E."/>
            <person name="Whiteaker J.D."/>
            <person name="Gilmore M.S."/>
            <person name="Rice L.B."/>
        </authorList>
    </citation>
    <scope>NUCLEOTIDE SEQUENCE [LARGE SCALE GENOMIC DNA]</scope>
    <source>
        <strain evidence="2 8">D344RRF x C68</strain>
    </source>
</reference>
<dbReference type="InterPro" id="IPR036412">
    <property type="entry name" value="HAD-like_sf"/>
</dbReference>
<dbReference type="NCBIfam" id="TIGR01484">
    <property type="entry name" value="HAD-SF-IIB"/>
    <property type="match status" value="1"/>
</dbReference>
<dbReference type="Gene3D" id="3.30.1240.10">
    <property type="match status" value="1"/>
</dbReference>
<evidence type="ECO:0000313" key="8">
    <source>
        <dbReference type="Proteomes" id="UP000070452"/>
    </source>
</evidence>
<evidence type="ECO:0000313" key="5">
    <source>
        <dbReference type="EMBL" id="PHL21738.1"/>
    </source>
</evidence>
<reference evidence="6 12" key="1">
    <citation type="submission" date="2015-06" db="EMBL/GenBank/DDBJ databases">
        <title>The Genome Sequence of Enterococcus faecium 131EA1.</title>
        <authorList>
            <consortium name="The Broad Institute Genomics Platform"/>
            <consortium name="The Broad Institute Genome Sequencing Center for Infectious Disease"/>
            <person name="Earl A.M."/>
            <person name="Van Tyne D."/>
            <person name="Lebreton F."/>
            <person name="Saavedra J.T."/>
            <person name="Gilmore M.S."/>
            <person name="Manson Mcguire A."/>
            <person name="Clock S."/>
            <person name="Crupain M."/>
            <person name="Rangan U."/>
            <person name="Young S."/>
            <person name="Abouelleil A."/>
            <person name="Cao P."/>
            <person name="Chapman S.B."/>
            <person name="Griggs A."/>
            <person name="Priest M."/>
            <person name="Shea T."/>
            <person name="Wortman J."/>
            <person name="Nusbaum C."/>
            <person name="Birren B."/>
        </authorList>
    </citation>
    <scope>NUCLEOTIDE SEQUENCE [LARGE SCALE GENOMIC DNA]</scope>
    <source>
        <strain evidence="6 12">131EA1</strain>
    </source>
</reference>
<protein>
    <submittedName>
        <fullName evidence="1">Cof-type HAD-IIB family hydrolase</fullName>
    </submittedName>
    <submittedName>
        <fullName evidence="2">HAD family hydrolase</fullName>
    </submittedName>
    <submittedName>
        <fullName evidence="7">HAD superfamily hydrolase</fullName>
        <ecNumber evidence="7">3.-.-.-</ecNumber>
    </submittedName>
</protein>
<dbReference type="NCBIfam" id="TIGR00099">
    <property type="entry name" value="Cof-subfamily"/>
    <property type="match status" value="1"/>
</dbReference>
<evidence type="ECO:0000313" key="1">
    <source>
        <dbReference type="EMBL" id="KAB7575915.1"/>
    </source>
</evidence>
<dbReference type="AlphaFoldDB" id="A0A132Z4B6"/>
<evidence type="ECO:0000313" key="3">
    <source>
        <dbReference type="EMBL" id="MBX4221533.1"/>
    </source>
</evidence>
<evidence type="ECO:0000313" key="7">
    <source>
        <dbReference type="EMBL" id="SAM53816.1"/>
    </source>
</evidence>
<dbReference type="SFLD" id="SFLDS00003">
    <property type="entry name" value="Haloacid_Dehalogenase"/>
    <property type="match status" value="1"/>
</dbReference>
<evidence type="ECO:0000313" key="13">
    <source>
        <dbReference type="Proteomes" id="UP000469871"/>
    </source>
</evidence>
<dbReference type="EMBL" id="WEFP01000001">
    <property type="protein sequence ID" value="KAB7575915.1"/>
    <property type="molecule type" value="Genomic_DNA"/>
</dbReference>
<dbReference type="EMBL" id="LRHK01000001">
    <property type="protein sequence ID" value="KWX18848.1"/>
    <property type="molecule type" value="Genomic_DNA"/>
</dbReference>
<evidence type="ECO:0000313" key="10">
    <source>
        <dbReference type="Proteomes" id="UP000191171"/>
    </source>
</evidence>
<dbReference type="SUPFAM" id="SSF56784">
    <property type="entry name" value="HAD-like"/>
    <property type="match status" value="1"/>
</dbReference>
<gene>
    <name evidence="2" type="ORF">AWT83_10355</name>
    <name evidence="4" type="ORF">B1P95_13055</name>
    <name evidence="5" type="ORF">CQR37_06365</name>
    <name evidence="7" type="ORF">DTPHA_602890</name>
    <name evidence="6" type="ORF">EB12_00585</name>
    <name evidence="1" type="ORF">GBM73_00715</name>
    <name evidence="3" type="ORF">KYX88_01520</name>
</gene>
<proteinExistence type="predicted"/>
<dbReference type="Proteomes" id="UP001139644">
    <property type="component" value="Unassembled WGS sequence"/>
</dbReference>
<dbReference type="InterPro" id="IPR006379">
    <property type="entry name" value="HAD-SF_hydro_IIB"/>
</dbReference>
<dbReference type="InterPro" id="IPR023214">
    <property type="entry name" value="HAD_sf"/>
</dbReference>
<organism evidence="7 9">
    <name type="scientific">Enterococcus faecium</name>
    <name type="common">Streptococcus faecium</name>
    <dbReference type="NCBI Taxonomy" id="1352"/>
    <lineage>
        <taxon>Bacteria</taxon>
        <taxon>Bacillati</taxon>
        <taxon>Bacillota</taxon>
        <taxon>Bacilli</taxon>
        <taxon>Lactobacillales</taxon>
        <taxon>Enterococcaceae</taxon>
        <taxon>Enterococcus</taxon>
    </lineage>
</organism>
<reference evidence="5 11" key="5">
    <citation type="submission" date="2017-10" db="EMBL/GenBank/DDBJ databases">
        <title>Draft genomes of the Enterococcus faecium isolated from human feces before and after Helicobacter pylori eradication therapy.</title>
        <authorList>
            <person name="Prianichniikov N.A."/>
            <person name="Glushchenko O.E."/>
            <person name="Malakhova M.V."/>
        </authorList>
    </citation>
    <scope>NUCLEOTIDE SEQUENCE [LARGE SCALE GENOMIC DNA]</scope>
    <source>
        <strain evidence="5 11">Hp_5-7</strain>
    </source>
</reference>
<dbReference type="EMBL" id="JAIFOC010000011">
    <property type="protein sequence ID" value="MBX4221533.1"/>
    <property type="molecule type" value="Genomic_DNA"/>
</dbReference>
<dbReference type="PANTHER" id="PTHR10000">
    <property type="entry name" value="PHOSPHOSERINE PHOSPHATASE"/>
    <property type="match status" value="1"/>
</dbReference>
<sequence>MSNYRAITFFDLDGTLLDAKSKITPEVAKAMNALKENNVLPVIATGRTEAEIHSIMEDAGITSAVTMNGSFIRVDGEEIYSQTFSSEECQKMYDHVQLNGHELSYYNDQKIWCTGHSQTMINAYDFIHSDVPEIDPLGFKENTVNMLLILSQSGDEYYHEHFPELTFYRNGPYSIDTVKKGISKGAGVKRLQKELQLEKVPTFGFGDGPNDFALLEACDNKIAMGNAYDGLKELSTFITKKNTEGGIVHALKYFDLI</sequence>
<dbReference type="EMBL" id="PCGC01000011">
    <property type="protein sequence ID" value="PHL21738.1"/>
    <property type="molecule type" value="Genomic_DNA"/>
</dbReference>
<dbReference type="EMBL" id="LEQJ01000002">
    <property type="protein sequence ID" value="RBS35157.1"/>
    <property type="molecule type" value="Genomic_DNA"/>
</dbReference>
<dbReference type="InterPro" id="IPR000150">
    <property type="entry name" value="Cof"/>
</dbReference>
<dbReference type="EMBL" id="MVGJ01000093">
    <property type="protein sequence ID" value="OOL80062.1"/>
    <property type="molecule type" value="Genomic_DNA"/>
</dbReference>
<dbReference type="EC" id="3.-.-.-" evidence="7"/>
<dbReference type="GO" id="GO:0005829">
    <property type="term" value="C:cytosol"/>
    <property type="evidence" value="ECO:0007669"/>
    <property type="project" value="TreeGrafter"/>
</dbReference>
<dbReference type="Proteomes" id="UP000469871">
    <property type="component" value="Unassembled WGS sequence"/>
</dbReference>
<evidence type="ECO:0000313" key="6">
    <source>
        <dbReference type="EMBL" id="RBS35157.1"/>
    </source>
</evidence>
<dbReference type="RefSeq" id="WP_002288592.1">
    <property type="nucleotide sequence ID" value="NZ_AP026566.1"/>
</dbReference>
<evidence type="ECO:0000313" key="2">
    <source>
        <dbReference type="EMBL" id="KWX18848.1"/>
    </source>
</evidence>
<dbReference type="OMA" id="YSIEITH"/>
<accession>A0A132Z4B6</accession>
<dbReference type="EMBL" id="FKLM01000102">
    <property type="protein sequence ID" value="SAM53816.1"/>
    <property type="molecule type" value="Genomic_DNA"/>
</dbReference>
<dbReference type="Proteomes" id="UP000191171">
    <property type="component" value="Unassembled WGS sequence"/>
</dbReference>
<dbReference type="Gene3D" id="3.40.50.1000">
    <property type="entry name" value="HAD superfamily/HAD-like"/>
    <property type="match status" value="1"/>
</dbReference>
<reference evidence="3" key="7">
    <citation type="journal article" date="2022" name="J. Anim. Sci.">
        <title>Whole genome sequence analyses-based assessment of virulence potential and antimicrobial susceptibilities and resistance of Enterococcus faecium strains isolated from commercial swine and cattle probiotic products.</title>
        <authorList>
            <person name="Shridhar P.B."/>
            <person name="Amachawadi R.G."/>
            <person name="Tokach M."/>
            <person name="Patel I."/>
            <person name="Gangiredla J."/>
            <person name="Mammel M."/>
            <person name="Nagaraja T.G."/>
        </authorList>
    </citation>
    <scope>NUCLEOTIDE SEQUENCE</scope>
    <source>
        <strain evidence="3">EF215</strain>
    </source>
</reference>
<reference evidence="4 10" key="4">
    <citation type="submission" date="2017-02" db="EMBL/GenBank/DDBJ databases">
        <title>Clonality and virulence of isolates of VRE in Hematopoietic Stem Cell Transplanted (HSCT) patients.</title>
        <authorList>
            <person name="Marchi A.P."/>
            <person name="Martins R.C."/>
            <person name="Marie S.K."/>
            <person name="Levin A.S."/>
            <person name="Costa S.F."/>
        </authorList>
    </citation>
    <scope>NUCLEOTIDE SEQUENCE [LARGE SCALE GENOMIC DNA]</scope>
    <source>
        <strain evidence="4 10">LIM1759</strain>
    </source>
</reference>
<reference evidence="1 13" key="6">
    <citation type="submission" date="2019-10" db="EMBL/GenBank/DDBJ databases">
        <title>Evolutionary dynamics of vancomycin-resistant Enterococcus faecium during gastrointestinal tract colonization and bloodstream infection in immunocompromised pediatric patients.</title>
        <authorList>
            <person name="Chilambi G.S."/>
            <person name="Nordstrom H.R."/>
            <person name="Evans D.R."/>
            <person name="Ferrolino J."/>
            <person name="Hayden R.T."/>
            <person name="Maron G.M."/>
            <person name="Vo A.N."/>
            <person name="Gilmore M.S."/>
            <person name="Wolf J."/>
            <person name="Rosch J.W."/>
            <person name="Van Tyne D."/>
        </authorList>
    </citation>
    <scope>NUCLEOTIDE SEQUENCE [LARGE SCALE GENOMIC DNA]</scope>
    <source>
        <strain evidence="1 13">VRECG27</strain>
    </source>
</reference>
<reference evidence="7 9" key="3">
    <citation type="submission" date="2016-04" db="EMBL/GenBank/DDBJ databases">
        <authorList>
            <person name="Millard A."/>
        </authorList>
    </citation>
    <scope>NUCLEOTIDE SEQUENCE [LARGE SCALE GENOMIC DNA]</scope>
    <source>
        <strain evidence="7">Isolate 22</strain>
    </source>
</reference>
<dbReference type="GO" id="GO:0016791">
    <property type="term" value="F:phosphatase activity"/>
    <property type="evidence" value="ECO:0007669"/>
    <property type="project" value="TreeGrafter"/>
</dbReference>
<evidence type="ECO:0000313" key="12">
    <source>
        <dbReference type="Proteomes" id="UP000253144"/>
    </source>
</evidence>
<dbReference type="PATRIC" id="fig|1352.1358.peg.1368"/>
<dbReference type="Proteomes" id="UP000183509">
    <property type="component" value="Unassembled WGS sequence"/>
</dbReference>
<dbReference type="SFLD" id="SFLDG01140">
    <property type="entry name" value="C2.B:_Phosphomannomutase_and_P"/>
    <property type="match status" value="1"/>
</dbReference>
<dbReference type="Proteomes" id="UP000253144">
    <property type="component" value="Unassembled WGS sequence"/>
</dbReference>
<keyword evidence="7" id="KW-0378">Hydrolase</keyword>
<dbReference type="Proteomes" id="UP000224303">
    <property type="component" value="Unassembled WGS sequence"/>
</dbReference>
<name>A0A132Z4B6_ENTFC</name>
<dbReference type="Proteomes" id="UP000070452">
    <property type="component" value="Unassembled WGS sequence"/>
</dbReference>
<evidence type="ECO:0000313" key="9">
    <source>
        <dbReference type="Proteomes" id="UP000183509"/>
    </source>
</evidence>
<dbReference type="Pfam" id="PF08282">
    <property type="entry name" value="Hydrolase_3"/>
    <property type="match status" value="1"/>
</dbReference>
<evidence type="ECO:0000313" key="11">
    <source>
        <dbReference type="Proteomes" id="UP000224303"/>
    </source>
</evidence>
<comment type="caution">
    <text evidence="7">The sequence shown here is derived from an EMBL/GenBank/DDBJ whole genome shotgun (WGS) entry which is preliminary data.</text>
</comment>
<evidence type="ECO:0000313" key="4">
    <source>
        <dbReference type="EMBL" id="OOL80062.1"/>
    </source>
</evidence>
<dbReference type="GO" id="GO:0000287">
    <property type="term" value="F:magnesium ion binding"/>
    <property type="evidence" value="ECO:0007669"/>
    <property type="project" value="TreeGrafter"/>
</dbReference>